<sequence>MACAEAGQSYLPARKLPHTKYLTNSEIAGARVMVLSGILGTTSISKLRNTPFVL</sequence>
<gene>
    <name evidence="1" type="ORF">CCACVL1_14564</name>
</gene>
<comment type="caution">
    <text evidence="1">The sequence shown here is derived from an EMBL/GenBank/DDBJ whole genome shotgun (WGS) entry which is preliminary data.</text>
</comment>
<evidence type="ECO:0000313" key="1">
    <source>
        <dbReference type="EMBL" id="OMO78231.1"/>
    </source>
</evidence>
<dbReference type="Proteomes" id="UP000188268">
    <property type="component" value="Unassembled WGS sequence"/>
</dbReference>
<proteinExistence type="predicted"/>
<reference evidence="1 2" key="1">
    <citation type="submission" date="2013-09" db="EMBL/GenBank/DDBJ databases">
        <title>Corchorus capsularis genome sequencing.</title>
        <authorList>
            <person name="Alam M."/>
            <person name="Haque M.S."/>
            <person name="Islam M.S."/>
            <person name="Emdad E.M."/>
            <person name="Islam M.M."/>
            <person name="Ahmed B."/>
            <person name="Halim A."/>
            <person name="Hossen Q.M.M."/>
            <person name="Hossain M.Z."/>
            <person name="Ahmed R."/>
            <person name="Khan M.M."/>
            <person name="Islam R."/>
            <person name="Rashid M.M."/>
            <person name="Khan S.A."/>
            <person name="Rahman M.S."/>
            <person name="Alam M."/>
        </authorList>
    </citation>
    <scope>NUCLEOTIDE SEQUENCE [LARGE SCALE GENOMIC DNA]</scope>
    <source>
        <strain evidence="2">cv. CVL-1</strain>
        <tissue evidence="1">Whole seedling</tissue>
    </source>
</reference>
<keyword evidence="2" id="KW-1185">Reference proteome</keyword>
<dbReference type="Gramene" id="OMO78231">
    <property type="protein sequence ID" value="OMO78231"/>
    <property type="gene ID" value="CCACVL1_14564"/>
</dbReference>
<name>A0A1R3I6T8_COCAP</name>
<evidence type="ECO:0000313" key="2">
    <source>
        <dbReference type="Proteomes" id="UP000188268"/>
    </source>
</evidence>
<dbReference type="EMBL" id="AWWV01010593">
    <property type="protein sequence ID" value="OMO78231.1"/>
    <property type="molecule type" value="Genomic_DNA"/>
</dbReference>
<organism evidence="1 2">
    <name type="scientific">Corchorus capsularis</name>
    <name type="common">Jute</name>
    <dbReference type="NCBI Taxonomy" id="210143"/>
    <lineage>
        <taxon>Eukaryota</taxon>
        <taxon>Viridiplantae</taxon>
        <taxon>Streptophyta</taxon>
        <taxon>Embryophyta</taxon>
        <taxon>Tracheophyta</taxon>
        <taxon>Spermatophyta</taxon>
        <taxon>Magnoliopsida</taxon>
        <taxon>eudicotyledons</taxon>
        <taxon>Gunneridae</taxon>
        <taxon>Pentapetalae</taxon>
        <taxon>rosids</taxon>
        <taxon>malvids</taxon>
        <taxon>Malvales</taxon>
        <taxon>Malvaceae</taxon>
        <taxon>Grewioideae</taxon>
        <taxon>Apeibeae</taxon>
        <taxon>Corchorus</taxon>
    </lineage>
</organism>
<protein>
    <submittedName>
        <fullName evidence="1">Uncharacterized protein</fullName>
    </submittedName>
</protein>
<dbReference type="AlphaFoldDB" id="A0A1R3I6T8"/>
<accession>A0A1R3I6T8</accession>